<gene>
    <name evidence="3" type="primary">mlaA</name>
    <name evidence="3" type="ORF">VHP8226_00872</name>
</gene>
<proteinExistence type="inferred from homology"/>
<sequence length="284" mass="32027">MAMQAQGFMDLFMRSNYFPQVSNWLLSLTISVVLLGCSSAPEQQQTEIDQTTTTQVHNSNSDISDPFESINRVMWDFNYDYLDPYFVRPVSLAYVNYTPVPVRSGVRNFLSNLDEPFSVVNNVVMGNGGKAMNHFNRFWINSTFGLLGLIDIASAAGIEKRDKKEFSDAIGHYGVGSGPYFMVPGYGPITLREGADVVDGLYPPLSLINFWASLGKWALEGMETRALLVSQEATLENSPDSYSLMRDIYFQRQKFNAEIEVEPVENSEEEALIDSFLQDDYFDE</sequence>
<evidence type="ECO:0000256" key="1">
    <source>
        <dbReference type="ARBA" id="ARBA00010634"/>
    </source>
</evidence>
<dbReference type="Pfam" id="PF04333">
    <property type="entry name" value="MlaA"/>
    <property type="match status" value="1"/>
</dbReference>
<comment type="caution">
    <text evidence="3">The sequence shown here is derived from an EMBL/GenBank/DDBJ whole genome shotgun (WGS) entry which is preliminary data.</text>
</comment>
<dbReference type="PANTHER" id="PTHR30035">
    <property type="entry name" value="LIPOPROTEIN VACJ-RELATED"/>
    <property type="match status" value="1"/>
</dbReference>
<dbReference type="EMBL" id="CAKLCM010000002">
    <property type="protein sequence ID" value="CAH0525242.1"/>
    <property type="molecule type" value="Genomic_DNA"/>
</dbReference>
<reference evidence="3" key="1">
    <citation type="submission" date="2021-12" db="EMBL/GenBank/DDBJ databases">
        <authorList>
            <person name="Rodrigo-Torres L."/>
            <person name="Arahal R. D."/>
            <person name="Lucena T."/>
        </authorList>
    </citation>
    <scope>NUCLEOTIDE SEQUENCE</scope>
    <source>
        <strain evidence="3">CECT 8226</strain>
    </source>
</reference>
<organism evidence="3 4">
    <name type="scientific">Vibrio hippocampi</name>
    <dbReference type="NCBI Taxonomy" id="654686"/>
    <lineage>
        <taxon>Bacteria</taxon>
        <taxon>Pseudomonadati</taxon>
        <taxon>Pseudomonadota</taxon>
        <taxon>Gammaproteobacteria</taxon>
        <taxon>Vibrionales</taxon>
        <taxon>Vibrionaceae</taxon>
        <taxon>Vibrio</taxon>
    </lineage>
</organism>
<evidence type="ECO:0000256" key="2">
    <source>
        <dbReference type="ARBA" id="ARBA00022729"/>
    </source>
</evidence>
<dbReference type="Proteomes" id="UP000838160">
    <property type="component" value="Unassembled WGS sequence"/>
</dbReference>
<dbReference type="PANTHER" id="PTHR30035:SF3">
    <property type="entry name" value="INTERMEMBRANE PHOSPHOLIPID TRANSPORT SYSTEM LIPOPROTEIN MLAA"/>
    <property type="match status" value="1"/>
</dbReference>
<keyword evidence="3" id="KW-0449">Lipoprotein</keyword>
<comment type="similarity">
    <text evidence="1">Belongs to the MlaA family.</text>
</comment>
<evidence type="ECO:0000313" key="3">
    <source>
        <dbReference type="EMBL" id="CAH0525242.1"/>
    </source>
</evidence>
<dbReference type="PRINTS" id="PR01805">
    <property type="entry name" value="VACJLIPOPROT"/>
</dbReference>
<dbReference type="InterPro" id="IPR007428">
    <property type="entry name" value="MlaA"/>
</dbReference>
<name>A0ABM8ZFG7_9VIBR</name>
<protein>
    <submittedName>
        <fullName evidence="3">Intermembrane phospholipid transport system lipoprotein MlaA</fullName>
    </submittedName>
</protein>
<accession>A0ABM8ZFG7</accession>
<evidence type="ECO:0000313" key="4">
    <source>
        <dbReference type="Proteomes" id="UP000838160"/>
    </source>
</evidence>
<keyword evidence="4" id="KW-1185">Reference proteome</keyword>
<keyword evidence="2" id="KW-0732">Signal</keyword>